<dbReference type="RefSeq" id="WP_193186104.1">
    <property type="nucleotide sequence ID" value="NZ_JACVXA010000080.1"/>
</dbReference>
<name>A0A8J6YYQ9_9RHOB</name>
<evidence type="ECO:0000313" key="1">
    <source>
        <dbReference type="EMBL" id="MBE3640267.1"/>
    </source>
</evidence>
<dbReference type="Pfam" id="PF13692">
    <property type="entry name" value="Glyco_trans_1_4"/>
    <property type="match status" value="1"/>
</dbReference>
<gene>
    <name evidence="1" type="ORF">ICN82_18840</name>
</gene>
<dbReference type="PANTHER" id="PTHR12526:SF635">
    <property type="entry name" value="GLYCOSYL TRANSFERASE GROUP 1"/>
    <property type="match status" value="1"/>
</dbReference>
<dbReference type="SUPFAM" id="SSF53756">
    <property type="entry name" value="UDP-Glycosyltransferase/glycogen phosphorylase"/>
    <property type="match status" value="1"/>
</dbReference>
<dbReference type="AlphaFoldDB" id="A0A8J6YYQ9"/>
<keyword evidence="2" id="KW-1185">Reference proteome</keyword>
<dbReference type="CDD" id="cd03801">
    <property type="entry name" value="GT4_PimA-like"/>
    <property type="match status" value="1"/>
</dbReference>
<reference evidence="1" key="1">
    <citation type="submission" date="2020-09" db="EMBL/GenBank/DDBJ databases">
        <title>A novel bacterium of genus Mangrovicoccus, isolated from South China Sea.</title>
        <authorList>
            <person name="Huang H."/>
            <person name="Mo K."/>
            <person name="Hu Y."/>
        </authorList>
    </citation>
    <scope>NUCLEOTIDE SEQUENCE</scope>
    <source>
        <strain evidence="1">HB182678</strain>
    </source>
</reference>
<dbReference type="Gene3D" id="3.40.50.2000">
    <property type="entry name" value="Glycogen Phosphorylase B"/>
    <property type="match status" value="2"/>
</dbReference>
<accession>A0A8J6YYQ9</accession>
<organism evidence="1 2">
    <name type="scientific">Mangrovicoccus algicola</name>
    <dbReference type="NCBI Taxonomy" id="2771008"/>
    <lineage>
        <taxon>Bacteria</taxon>
        <taxon>Pseudomonadati</taxon>
        <taxon>Pseudomonadota</taxon>
        <taxon>Alphaproteobacteria</taxon>
        <taxon>Rhodobacterales</taxon>
        <taxon>Paracoccaceae</taxon>
        <taxon>Mangrovicoccus</taxon>
    </lineage>
</organism>
<dbReference type="PANTHER" id="PTHR12526">
    <property type="entry name" value="GLYCOSYLTRANSFERASE"/>
    <property type="match status" value="1"/>
</dbReference>
<comment type="caution">
    <text evidence="1">The sequence shown here is derived from an EMBL/GenBank/DDBJ whole genome shotgun (WGS) entry which is preliminary data.</text>
</comment>
<dbReference type="GO" id="GO:0016757">
    <property type="term" value="F:glycosyltransferase activity"/>
    <property type="evidence" value="ECO:0007669"/>
    <property type="project" value="TreeGrafter"/>
</dbReference>
<sequence length="342" mass="36569">MSRILFVAPRFHTNLFFATRALIGAGHEVAVFVPKREPTEDWTHVTPQVFGPGTPPAAIRRAVRDFAPDLALVRHARPVSPAVLGAARFGRIPLYHYDQRAADRPWPWYKAWEWRLQGLPARRVTPKTGLEGGAPDPLATFLPWPVEAPSGAGRLPRQGPLRVLCVGKLMQPRKNQDKLIAAMQPLLDTGRARLTLVGSRLASAKGAEGAHLDRLEAAAAASGGAITLVPDVPFAEMAAIYAAHDVCVLPARKEPLGSSPIEAMAFGCVPVIARQCGTACYLTQGVDGFVVDAGDVPGLAAILERLAGDDALVARVGAAARRTAEGPLGPQTFVRRVEALLR</sequence>
<dbReference type="Proteomes" id="UP000609121">
    <property type="component" value="Unassembled WGS sequence"/>
</dbReference>
<proteinExistence type="predicted"/>
<protein>
    <submittedName>
        <fullName evidence="1">Glycosyltransferase family 4 protein</fullName>
    </submittedName>
</protein>
<dbReference type="EMBL" id="JACVXA010000080">
    <property type="protein sequence ID" value="MBE3640267.1"/>
    <property type="molecule type" value="Genomic_DNA"/>
</dbReference>
<evidence type="ECO:0000313" key="2">
    <source>
        <dbReference type="Proteomes" id="UP000609121"/>
    </source>
</evidence>